<dbReference type="InterPro" id="IPR006849">
    <property type="entry name" value="Elp1"/>
</dbReference>
<gene>
    <name evidence="2" type="ORF">NLJ89_g10624</name>
</gene>
<dbReference type="PANTHER" id="PTHR12747">
    <property type="entry name" value="ELONGATOR COMPLEX PROTEIN 1"/>
    <property type="match status" value="1"/>
</dbReference>
<feature type="domain" description="ELP1 first N-terminal beta-propeller" evidence="1">
    <location>
        <begin position="1"/>
        <end position="144"/>
    </location>
</feature>
<sequence>MRNLTLIASWEVHIPPGNITATTYDLDENIIYVSTESSNPDGEVEVELWRIEQPESRNVLPTNLRKVASFRTVASSNGPSDVQTMSLRFLAEVRKIAAIMRGGDVITVSVDEEDAPFEVEGTFETGILAASWSPDESSVAIVTGPLHPFSIFNGL</sequence>
<dbReference type="AlphaFoldDB" id="A0A9W8JQ86"/>
<dbReference type="GO" id="GO:0033588">
    <property type="term" value="C:elongator holoenzyme complex"/>
    <property type="evidence" value="ECO:0007669"/>
    <property type="project" value="InterPro"/>
</dbReference>
<name>A0A9W8JQ86_9AGAR</name>
<proteinExistence type="predicted"/>
<dbReference type="Pfam" id="PF04762">
    <property type="entry name" value="Beta-prop_ELP1_1st"/>
    <property type="match status" value="1"/>
</dbReference>
<dbReference type="SUPFAM" id="SSF82171">
    <property type="entry name" value="DPP6 N-terminal domain-like"/>
    <property type="match status" value="1"/>
</dbReference>
<evidence type="ECO:0000313" key="2">
    <source>
        <dbReference type="EMBL" id="KAJ3495435.1"/>
    </source>
</evidence>
<evidence type="ECO:0000313" key="3">
    <source>
        <dbReference type="Proteomes" id="UP001148786"/>
    </source>
</evidence>
<reference evidence="2" key="1">
    <citation type="submission" date="2022-07" db="EMBL/GenBank/DDBJ databases">
        <title>Genome Sequence of Agrocybe chaxingu.</title>
        <authorList>
            <person name="Buettner E."/>
        </authorList>
    </citation>
    <scope>NUCLEOTIDE SEQUENCE</scope>
    <source>
        <strain evidence="2">MP-N11</strain>
    </source>
</reference>
<dbReference type="EMBL" id="JANKHO010002028">
    <property type="protein sequence ID" value="KAJ3495435.1"/>
    <property type="molecule type" value="Genomic_DNA"/>
</dbReference>
<protein>
    <recommendedName>
        <fullName evidence="1">ELP1 first N-terminal beta-propeller domain-containing protein</fullName>
    </recommendedName>
</protein>
<organism evidence="2 3">
    <name type="scientific">Agrocybe chaxingu</name>
    <dbReference type="NCBI Taxonomy" id="84603"/>
    <lineage>
        <taxon>Eukaryota</taxon>
        <taxon>Fungi</taxon>
        <taxon>Dikarya</taxon>
        <taxon>Basidiomycota</taxon>
        <taxon>Agaricomycotina</taxon>
        <taxon>Agaricomycetes</taxon>
        <taxon>Agaricomycetidae</taxon>
        <taxon>Agaricales</taxon>
        <taxon>Agaricineae</taxon>
        <taxon>Strophariaceae</taxon>
        <taxon>Agrocybe</taxon>
    </lineage>
</organism>
<dbReference type="Proteomes" id="UP001148786">
    <property type="component" value="Unassembled WGS sequence"/>
</dbReference>
<dbReference type="PANTHER" id="PTHR12747:SF0">
    <property type="entry name" value="ELONGATOR COMPLEX PROTEIN 1"/>
    <property type="match status" value="1"/>
</dbReference>
<evidence type="ECO:0000259" key="1">
    <source>
        <dbReference type="Pfam" id="PF04762"/>
    </source>
</evidence>
<dbReference type="GO" id="GO:0005829">
    <property type="term" value="C:cytosol"/>
    <property type="evidence" value="ECO:0007669"/>
    <property type="project" value="TreeGrafter"/>
</dbReference>
<keyword evidence="3" id="KW-1185">Reference proteome</keyword>
<comment type="caution">
    <text evidence="2">The sequence shown here is derived from an EMBL/GenBank/DDBJ whole genome shotgun (WGS) entry which is preliminary data.</text>
</comment>
<dbReference type="InterPro" id="IPR056164">
    <property type="entry name" value="Beta-prop_ELP1_1st"/>
</dbReference>
<dbReference type="OrthoDB" id="40048at2759"/>
<dbReference type="GO" id="GO:0000049">
    <property type="term" value="F:tRNA binding"/>
    <property type="evidence" value="ECO:0007669"/>
    <property type="project" value="TreeGrafter"/>
</dbReference>
<accession>A0A9W8JQ86</accession>
<dbReference type="GO" id="GO:0002926">
    <property type="term" value="P:tRNA wobble base 5-methoxycarbonylmethyl-2-thiouridinylation"/>
    <property type="evidence" value="ECO:0007669"/>
    <property type="project" value="TreeGrafter"/>
</dbReference>